<dbReference type="InterPro" id="IPR036423">
    <property type="entry name" value="SOD-like_Cu/Zn_dom_sf"/>
</dbReference>
<name>A0A6C0KUT2_9ZZZZ</name>
<dbReference type="GO" id="GO:0006801">
    <property type="term" value="P:superoxide metabolic process"/>
    <property type="evidence" value="ECO:0007669"/>
    <property type="project" value="InterPro"/>
</dbReference>
<reference evidence="2" key="1">
    <citation type="journal article" date="2020" name="Nature">
        <title>Giant virus diversity and host interactions through global metagenomics.</title>
        <authorList>
            <person name="Schulz F."/>
            <person name="Roux S."/>
            <person name="Paez-Espino D."/>
            <person name="Jungbluth S."/>
            <person name="Walsh D.A."/>
            <person name="Denef V.J."/>
            <person name="McMahon K.D."/>
            <person name="Konstantinidis K.T."/>
            <person name="Eloe-Fadrosh E.A."/>
            <person name="Kyrpides N.C."/>
            <person name="Woyke T."/>
        </authorList>
    </citation>
    <scope>NUCLEOTIDE SEQUENCE</scope>
    <source>
        <strain evidence="2">GVMAG-S-3300013094-100</strain>
    </source>
</reference>
<organism evidence="2">
    <name type="scientific">viral metagenome</name>
    <dbReference type="NCBI Taxonomy" id="1070528"/>
    <lineage>
        <taxon>unclassified sequences</taxon>
        <taxon>metagenomes</taxon>
        <taxon>organismal metagenomes</taxon>
    </lineage>
</organism>
<sequence>MKEIIGIAFINDIKIKGTVYFYKKKNSVFIDIDISGLPINSKLGFHIHEAGDLSEGCLSACSHLNPFHKTHGGPKSAIRHVGDLGNIITDTNGICRMKFEDNMIKLTGTKCNIIGRCIVIHEKIDDCGMGKDEESLKTGNAGKRIACAVIGYSKKMFV</sequence>
<proteinExistence type="predicted"/>
<dbReference type="GO" id="GO:0005507">
    <property type="term" value="F:copper ion binding"/>
    <property type="evidence" value="ECO:0007669"/>
    <property type="project" value="InterPro"/>
</dbReference>
<dbReference type="PRINTS" id="PR00068">
    <property type="entry name" value="CUZNDISMTASE"/>
</dbReference>
<dbReference type="PROSITE" id="PS00332">
    <property type="entry name" value="SOD_CU_ZN_2"/>
    <property type="match status" value="1"/>
</dbReference>
<accession>A0A6C0KUT2</accession>
<dbReference type="InterPro" id="IPR018152">
    <property type="entry name" value="SOD_Cu/Zn_BS"/>
</dbReference>
<dbReference type="PROSITE" id="PS00087">
    <property type="entry name" value="SOD_CU_ZN_1"/>
    <property type="match status" value="1"/>
</dbReference>
<dbReference type="CDD" id="cd00305">
    <property type="entry name" value="Cu-Zn_Superoxide_Dismutase"/>
    <property type="match status" value="1"/>
</dbReference>
<dbReference type="Pfam" id="PF00080">
    <property type="entry name" value="Sod_Cu"/>
    <property type="match status" value="1"/>
</dbReference>
<protein>
    <recommendedName>
        <fullName evidence="1">Superoxide dismutase copper/zinc binding domain-containing protein</fullName>
    </recommendedName>
</protein>
<feature type="domain" description="Superoxide dismutase copper/zinc binding" evidence="1">
    <location>
        <begin position="15"/>
        <end position="150"/>
    </location>
</feature>
<dbReference type="PANTHER" id="PTHR10003">
    <property type="entry name" value="SUPEROXIDE DISMUTASE CU-ZN -RELATED"/>
    <property type="match status" value="1"/>
</dbReference>
<dbReference type="Gene3D" id="2.60.40.200">
    <property type="entry name" value="Superoxide dismutase, copper/zinc binding domain"/>
    <property type="match status" value="1"/>
</dbReference>
<dbReference type="SUPFAM" id="SSF49329">
    <property type="entry name" value="Cu,Zn superoxide dismutase-like"/>
    <property type="match status" value="1"/>
</dbReference>
<evidence type="ECO:0000259" key="1">
    <source>
        <dbReference type="Pfam" id="PF00080"/>
    </source>
</evidence>
<dbReference type="InterPro" id="IPR001424">
    <property type="entry name" value="SOD_Cu_Zn_dom"/>
</dbReference>
<dbReference type="InterPro" id="IPR024134">
    <property type="entry name" value="SOD_Cu/Zn_/chaperone"/>
</dbReference>
<dbReference type="AlphaFoldDB" id="A0A6C0KUT2"/>
<evidence type="ECO:0000313" key="2">
    <source>
        <dbReference type="EMBL" id="QHU21013.1"/>
    </source>
</evidence>
<dbReference type="EMBL" id="MN740977">
    <property type="protein sequence ID" value="QHU21013.1"/>
    <property type="molecule type" value="Genomic_DNA"/>
</dbReference>